<organism evidence="1 2">
    <name type="scientific">Mesorhizobium alhagi CCNWXJ12-2</name>
    <dbReference type="NCBI Taxonomy" id="1107882"/>
    <lineage>
        <taxon>Bacteria</taxon>
        <taxon>Pseudomonadati</taxon>
        <taxon>Pseudomonadota</taxon>
        <taxon>Alphaproteobacteria</taxon>
        <taxon>Hyphomicrobiales</taxon>
        <taxon>Phyllobacteriaceae</taxon>
        <taxon>Allomesorhizobium</taxon>
    </lineage>
</organism>
<gene>
    <name evidence="1" type="ORF">MAXJ12_08519</name>
</gene>
<evidence type="ECO:0000313" key="1">
    <source>
        <dbReference type="EMBL" id="EHK57634.1"/>
    </source>
</evidence>
<keyword evidence="2" id="KW-1185">Reference proteome</keyword>
<name>H0HNI1_9HYPH</name>
<feature type="non-terminal residue" evidence="1">
    <location>
        <position position="59"/>
    </location>
</feature>
<dbReference type="EMBL" id="AHAM01000058">
    <property type="protein sequence ID" value="EHK57634.1"/>
    <property type="molecule type" value="Genomic_DNA"/>
</dbReference>
<protein>
    <submittedName>
        <fullName evidence="1">Uncharacterized protein</fullName>
    </submittedName>
</protein>
<evidence type="ECO:0000313" key="2">
    <source>
        <dbReference type="Proteomes" id="UP000003250"/>
    </source>
</evidence>
<accession>H0HNI1</accession>
<sequence>MSLLGRGAINGREINALEVNGGYFATTFEGSASVSIDAVADPVRQAFGAATMNFAVDAV</sequence>
<reference evidence="1 2" key="1">
    <citation type="journal article" date="2012" name="J. Bacteriol.">
        <title>Draft Genome Sequence of Mesorhizobium alhagi CCNWXJ12-2T, a Novel Salt-Resistant Species Isolated from the Desert of Northwestern China.</title>
        <authorList>
            <person name="Zhou M."/>
            <person name="Chen W."/>
            <person name="Chen H."/>
            <person name="Wei G."/>
        </authorList>
    </citation>
    <scope>NUCLEOTIDE SEQUENCE [LARGE SCALE GENOMIC DNA]</scope>
    <source>
        <strain evidence="1 2">CCNWXJ12-2</strain>
    </source>
</reference>
<proteinExistence type="predicted"/>
<dbReference type="AlphaFoldDB" id="H0HNI1"/>
<dbReference type="Proteomes" id="UP000003250">
    <property type="component" value="Unassembled WGS sequence"/>
</dbReference>